<keyword evidence="2 3" id="KW-0560">Oxidoreductase</keyword>
<dbReference type="PROSITE" id="PS00065">
    <property type="entry name" value="D_2_HYDROXYACID_DH_1"/>
    <property type="match status" value="1"/>
</dbReference>
<feature type="domain" description="D-isomer specific 2-hydroxyacid dehydrogenase catalytic" evidence="4">
    <location>
        <begin position="31"/>
        <end position="305"/>
    </location>
</feature>
<feature type="domain" description="D-isomer specific 2-hydroxyacid dehydrogenase NAD-binding" evidence="5">
    <location>
        <begin position="111"/>
        <end position="283"/>
    </location>
</feature>
<dbReference type="CDD" id="cd12172">
    <property type="entry name" value="PGDH_like_2"/>
    <property type="match status" value="1"/>
</dbReference>
<dbReference type="Pfam" id="PF00389">
    <property type="entry name" value="2-Hacid_dh"/>
    <property type="match status" value="1"/>
</dbReference>
<dbReference type="GO" id="GO:0005829">
    <property type="term" value="C:cytosol"/>
    <property type="evidence" value="ECO:0007669"/>
    <property type="project" value="TreeGrafter"/>
</dbReference>
<reference evidence="6 7" key="1">
    <citation type="submission" date="2018-08" db="EMBL/GenBank/DDBJ databases">
        <title>A genome reference for cultivated species of the human gut microbiota.</title>
        <authorList>
            <person name="Zou Y."/>
            <person name="Xue W."/>
            <person name="Luo G."/>
        </authorList>
    </citation>
    <scope>NUCLEOTIDE SEQUENCE [LARGE SCALE GENOMIC DNA]</scope>
    <source>
        <strain evidence="6 7">AF35-6BH</strain>
    </source>
</reference>
<dbReference type="Gene3D" id="3.40.50.720">
    <property type="entry name" value="NAD(P)-binding Rossmann-like Domain"/>
    <property type="match status" value="2"/>
</dbReference>
<dbReference type="SUPFAM" id="SSF52283">
    <property type="entry name" value="Formate/glycerate dehydrogenase catalytic domain-like"/>
    <property type="match status" value="1"/>
</dbReference>
<dbReference type="SUPFAM" id="SSF51735">
    <property type="entry name" value="NAD(P)-binding Rossmann-fold domains"/>
    <property type="match status" value="1"/>
</dbReference>
<dbReference type="InterPro" id="IPR050223">
    <property type="entry name" value="D-isomer_2-hydroxyacid_DH"/>
</dbReference>
<dbReference type="InterPro" id="IPR029752">
    <property type="entry name" value="D-isomer_DH_CS1"/>
</dbReference>
<evidence type="ECO:0000313" key="6">
    <source>
        <dbReference type="EMBL" id="RHM09557.1"/>
    </source>
</evidence>
<organism evidence="6 7">
    <name type="scientific">Amedibacillus dolichus</name>
    <dbReference type="NCBI Taxonomy" id="31971"/>
    <lineage>
        <taxon>Bacteria</taxon>
        <taxon>Bacillati</taxon>
        <taxon>Bacillota</taxon>
        <taxon>Erysipelotrichia</taxon>
        <taxon>Erysipelotrichales</taxon>
        <taxon>Erysipelotrichaceae</taxon>
        <taxon>Amedibacillus</taxon>
    </lineage>
</organism>
<evidence type="ECO:0000256" key="3">
    <source>
        <dbReference type="RuleBase" id="RU003719"/>
    </source>
</evidence>
<dbReference type="RefSeq" id="WP_022419726.1">
    <property type="nucleotide sequence ID" value="NZ_JAJBMQ010000011.1"/>
</dbReference>
<protein>
    <submittedName>
        <fullName evidence="6">3-phosphoglycerate dehydrogenase</fullName>
    </submittedName>
</protein>
<evidence type="ECO:0000259" key="5">
    <source>
        <dbReference type="Pfam" id="PF02826"/>
    </source>
</evidence>
<name>A0A415PA67_9FIRM</name>
<dbReference type="InterPro" id="IPR006139">
    <property type="entry name" value="D-isomer_2_OHA_DH_cat_dom"/>
</dbReference>
<dbReference type="InterPro" id="IPR036291">
    <property type="entry name" value="NAD(P)-bd_dom_sf"/>
</dbReference>
<evidence type="ECO:0000313" key="7">
    <source>
        <dbReference type="Proteomes" id="UP000284868"/>
    </source>
</evidence>
<dbReference type="Proteomes" id="UP000284868">
    <property type="component" value="Unassembled WGS sequence"/>
</dbReference>
<dbReference type="OrthoDB" id="9805416at2"/>
<dbReference type="Pfam" id="PF02826">
    <property type="entry name" value="2-Hacid_dh_C"/>
    <property type="match status" value="1"/>
</dbReference>
<gene>
    <name evidence="6" type="ORF">DWZ83_07105</name>
</gene>
<proteinExistence type="inferred from homology"/>
<dbReference type="PANTHER" id="PTHR10996">
    <property type="entry name" value="2-HYDROXYACID DEHYDROGENASE-RELATED"/>
    <property type="match status" value="1"/>
</dbReference>
<sequence length="322" mass="35911">MKVLITSNSFGKFDPKPKKFMESLGWQVVGNRYHHIMNEAEMMEEVVGVDAIILGSDTVSKKVLEKADQLKIISRYGVGIDNIDLMEAKKRNIEVTVTKNCNTEAVADYAVGLMLATIRHISNVDANLKQGEWKKETGLDLCHKTIGVIGLGAIGRQVIKRLKGFDCHFLGYDKYLDEAYCKENNIEVLEPREIFKKADIITLHAPGNPDGTPLIGKEEIGLMNKNTVIINTARASLVDEEALLEALENNEIYGYGTDVFDGEPHINEKFQALDNVVLSPHTAAVSVEAINKMTSCAVDHILEFFGIEKGEYYETNCMDKNR</sequence>
<dbReference type="GO" id="GO:0016618">
    <property type="term" value="F:hydroxypyruvate reductase [NAD(P)H] activity"/>
    <property type="evidence" value="ECO:0007669"/>
    <property type="project" value="TreeGrafter"/>
</dbReference>
<evidence type="ECO:0000256" key="1">
    <source>
        <dbReference type="ARBA" id="ARBA00005854"/>
    </source>
</evidence>
<comment type="similarity">
    <text evidence="1 3">Belongs to the D-isomer specific 2-hydroxyacid dehydrogenase family.</text>
</comment>
<evidence type="ECO:0000259" key="4">
    <source>
        <dbReference type="Pfam" id="PF00389"/>
    </source>
</evidence>
<dbReference type="InterPro" id="IPR006140">
    <property type="entry name" value="D-isomer_DH_NAD-bd"/>
</dbReference>
<dbReference type="GO" id="GO:0051287">
    <property type="term" value="F:NAD binding"/>
    <property type="evidence" value="ECO:0007669"/>
    <property type="project" value="InterPro"/>
</dbReference>
<dbReference type="PANTHER" id="PTHR10996:SF283">
    <property type="entry name" value="GLYOXYLATE_HYDROXYPYRUVATE REDUCTASE B"/>
    <property type="match status" value="1"/>
</dbReference>
<accession>A0A415PA67</accession>
<evidence type="ECO:0000256" key="2">
    <source>
        <dbReference type="ARBA" id="ARBA00023002"/>
    </source>
</evidence>
<dbReference type="AlphaFoldDB" id="A0A415PA67"/>
<dbReference type="GO" id="GO:0030267">
    <property type="term" value="F:glyoxylate reductase (NADPH) activity"/>
    <property type="evidence" value="ECO:0007669"/>
    <property type="project" value="TreeGrafter"/>
</dbReference>
<keyword evidence="7" id="KW-1185">Reference proteome</keyword>
<dbReference type="EMBL" id="QRPK01000035">
    <property type="protein sequence ID" value="RHM09557.1"/>
    <property type="molecule type" value="Genomic_DNA"/>
</dbReference>
<comment type="caution">
    <text evidence="6">The sequence shown here is derived from an EMBL/GenBank/DDBJ whole genome shotgun (WGS) entry which is preliminary data.</text>
</comment>